<evidence type="ECO:0000313" key="3">
    <source>
        <dbReference type="Proteomes" id="UP000264006"/>
    </source>
</evidence>
<protein>
    <recommendedName>
        <fullName evidence="1">DUF4178 domain-containing protein</fullName>
    </recommendedName>
</protein>
<gene>
    <name evidence="2" type="ORF">DVS28_a4177</name>
</gene>
<dbReference type="Pfam" id="PF13785">
    <property type="entry name" value="DUF4178"/>
    <property type="match status" value="1"/>
</dbReference>
<evidence type="ECO:0000313" key="2">
    <source>
        <dbReference type="EMBL" id="AXV08844.1"/>
    </source>
</evidence>
<dbReference type="EMBL" id="CP031165">
    <property type="protein sequence ID" value="AXV08844.1"/>
    <property type="molecule type" value="Genomic_DNA"/>
</dbReference>
<proteinExistence type="predicted"/>
<reference evidence="2 3" key="1">
    <citation type="submission" date="2018-09" db="EMBL/GenBank/DDBJ databases">
        <title>Complete genome sequence of Euzebya sp. DY32-46 isolated from seawater of Pacific Ocean.</title>
        <authorList>
            <person name="Xu L."/>
            <person name="Wu Y.-H."/>
            <person name="Xu X.-W."/>
        </authorList>
    </citation>
    <scope>NUCLEOTIDE SEQUENCE [LARGE SCALE GENOMIC DNA]</scope>
    <source>
        <strain evidence="2 3">DY32-46</strain>
    </source>
</reference>
<dbReference type="InterPro" id="IPR025235">
    <property type="entry name" value="DUF4178"/>
</dbReference>
<accession>A0A346Y2Z7</accession>
<keyword evidence="3" id="KW-1185">Reference proteome</keyword>
<dbReference type="RefSeq" id="WP_164710827.1">
    <property type="nucleotide sequence ID" value="NZ_CAXIBR010000047.1"/>
</dbReference>
<dbReference type="Proteomes" id="UP000264006">
    <property type="component" value="Chromosome"/>
</dbReference>
<dbReference type="AlphaFoldDB" id="A0A346Y2Z7"/>
<feature type="domain" description="DUF4178" evidence="1">
    <location>
        <begin position="20"/>
        <end position="152"/>
    </location>
</feature>
<organism evidence="2 3">
    <name type="scientific">Euzebya pacifica</name>
    <dbReference type="NCBI Taxonomy" id="1608957"/>
    <lineage>
        <taxon>Bacteria</taxon>
        <taxon>Bacillati</taxon>
        <taxon>Actinomycetota</taxon>
        <taxon>Nitriliruptoria</taxon>
        <taxon>Euzebyales</taxon>
    </lineage>
</organism>
<name>A0A346Y2Z7_9ACTN</name>
<sequence>MGIFGNKRVKVLEDFANAPVGSSVEVDGRRGHIQGTVLFDEDGDTWVEHLIVGADGKRFWVSVENFDETLATLWETVPPLGVNGGPGDRSVSFKGHSYKRSEDGTARFRTGGSVDLPDHGSIDYVDFTGPDGQRVSFERFGDKGTGRRTVSAGSCPNCGAPLVLDQLNRCSHCGSTPTVDHGEWSGWEVAAGRDVSKSTRAT</sequence>
<dbReference type="KEGG" id="euz:DVS28_a4177"/>
<evidence type="ECO:0000259" key="1">
    <source>
        <dbReference type="Pfam" id="PF13785"/>
    </source>
</evidence>